<dbReference type="InterPro" id="IPR008557">
    <property type="entry name" value="PhoX"/>
</dbReference>
<feature type="compositionally biased region" description="Polar residues" evidence="1">
    <location>
        <begin position="523"/>
        <end position="536"/>
    </location>
</feature>
<reference evidence="3 4" key="1">
    <citation type="submission" date="2023-12" db="EMBL/GenBank/DDBJ databases">
        <title>Baltic Sea Cyanobacteria.</title>
        <authorList>
            <person name="Delbaje E."/>
            <person name="Fewer D.P."/>
            <person name="Shishido T.K."/>
        </authorList>
    </citation>
    <scope>NUCLEOTIDE SEQUENCE [LARGE SCALE GENOMIC DNA]</scope>
    <source>
        <strain evidence="3 4">UHCC-0300</strain>
    </source>
</reference>
<sequence>MKGKLHPKNNITINPSRNESILDVIGRVNMKRRRFMLTTVGTSALTVLGDISLSGFLKTVAAATVPAGLGFGGIGFESIEPNLRNPDTGLLEKDLVSVPPGYTAKVLSAWGDPIMPGAPQWLPNASQNAAAQEKQVGMNHDGMHFFPLFGKTYLAQTSGLQVPLESIIHNYQGLLCVNHEYTQEQFLHPGGNAVNNTVMTIEKARKSQAAHGVSIQEISKSRFTNNWSVNRNSRYGRRITANTEMRVSGAAAGDALLKSKKFSIQPNGSFEIGINDGFTAYGTINNCANGITPWGTYLTCEENFQGYFANPNPDIVEVPGLEDKSADIRNGQRRYGIPSASNTYRWPEVDPRFDAYNNPLEPHLFGWIVEIDPYDSRSKPVKRTSMGRFRHESAQYVVDDNNHLAYYMGDDNVNEYIYKFVCSGKYNPNFRAANSNLLDEGTLYVAKFNDDGTGEWLPLVYGEGELTPENGFNSQAEVLIKTRQAGDRVGATMMDRPEWTGVRPRIGGFAEIEVYCTLTNNSRRGTDPASVNNADGTTPGGSARPPVDNANPRANNTYGHVIRWRETGRTVTATTFNWDIFVLGGDKLDPDPDRQGNINGDDFGAPDGLWFDYYGRLWIQTDQAGNGTGSYANIGSNSMLCANPNDPREVRLFLTSPTDCEVTGITTTPDHRTMFVNIQHPGDDASTDNPNSRSNWPNSQGYGPAGRPRSATVVITRDDGGIIGA</sequence>
<accession>A0ABU5UHQ4</accession>
<dbReference type="Proteomes" id="UP001302120">
    <property type="component" value="Unassembled WGS sequence"/>
</dbReference>
<proteinExistence type="predicted"/>
<feature type="compositionally biased region" description="Polar residues" evidence="1">
    <location>
        <begin position="687"/>
        <end position="701"/>
    </location>
</feature>
<comment type="caution">
    <text evidence="3">The sequence shown here is derived from an EMBL/GenBank/DDBJ whole genome shotgun (WGS) entry which is preliminary data.</text>
</comment>
<evidence type="ECO:0000256" key="2">
    <source>
        <dbReference type="SAM" id="Phobius"/>
    </source>
</evidence>
<feature type="transmembrane region" description="Helical" evidence="2">
    <location>
        <begin position="35"/>
        <end position="57"/>
    </location>
</feature>
<evidence type="ECO:0000313" key="3">
    <source>
        <dbReference type="EMBL" id="MEA5582883.1"/>
    </source>
</evidence>
<name>A0ABU5UHQ4_9CYAN</name>
<feature type="region of interest" description="Disordered" evidence="1">
    <location>
        <begin position="679"/>
        <end position="711"/>
    </location>
</feature>
<evidence type="ECO:0000313" key="4">
    <source>
        <dbReference type="Proteomes" id="UP001302120"/>
    </source>
</evidence>
<protein>
    <submittedName>
        <fullName evidence="3">PhoX family phosphatase</fullName>
    </submittedName>
</protein>
<keyword evidence="2" id="KW-0812">Transmembrane</keyword>
<feature type="region of interest" description="Disordered" evidence="1">
    <location>
        <begin position="523"/>
        <end position="555"/>
    </location>
</feature>
<dbReference type="PANTHER" id="PTHR35399:SF2">
    <property type="entry name" value="DUF839 DOMAIN-CONTAINING PROTEIN"/>
    <property type="match status" value="1"/>
</dbReference>
<keyword evidence="4" id="KW-1185">Reference proteome</keyword>
<keyword evidence="2" id="KW-1133">Transmembrane helix</keyword>
<dbReference type="PANTHER" id="PTHR35399">
    <property type="entry name" value="SLR8030 PROTEIN"/>
    <property type="match status" value="1"/>
</dbReference>
<keyword evidence="2" id="KW-0472">Membrane</keyword>
<dbReference type="Pfam" id="PF05787">
    <property type="entry name" value="PhoX"/>
    <property type="match status" value="1"/>
</dbReference>
<dbReference type="RefSeq" id="WP_323197196.1">
    <property type="nucleotide sequence ID" value="NZ_JAYGHG010000030.1"/>
</dbReference>
<gene>
    <name evidence="3" type="ORF">VB620_16225</name>
</gene>
<organism evidence="3 4">
    <name type="scientific">Nodularia harveyana UHCC-0300</name>
    <dbReference type="NCBI Taxonomy" id="2974287"/>
    <lineage>
        <taxon>Bacteria</taxon>
        <taxon>Bacillati</taxon>
        <taxon>Cyanobacteriota</taxon>
        <taxon>Cyanophyceae</taxon>
        <taxon>Nostocales</taxon>
        <taxon>Nodulariaceae</taxon>
        <taxon>Nodularia</taxon>
    </lineage>
</organism>
<dbReference type="EMBL" id="JAYGHG010000030">
    <property type="protein sequence ID" value="MEA5582883.1"/>
    <property type="molecule type" value="Genomic_DNA"/>
</dbReference>
<evidence type="ECO:0000256" key="1">
    <source>
        <dbReference type="SAM" id="MobiDB-lite"/>
    </source>
</evidence>